<dbReference type="Gene3D" id="1.10.10.10">
    <property type="entry name" value="Winged helix-like DNA-binding domain superfamily/Winged helix DNA-binding domain"/>
    <property type="match status" value="1"/>
</dbReference>
<dbReference type="SMART" id="SM00100">
    <property type="entry name" value="cNMP"/>
    <property type="match status" value="1"/>
</dbReference>
<dbReference type="GO" id="GO:0005829">
    <property type="term" value="C:cytosol"/>
    <property type="evidence" value="ECO:0007669"/>
    <property type="project" value="TreeGrafter"/>
</dbReference>
<keyword evidence="7" id="KW-1185">Reference proteome</keyword>
<dbReference type="PROSITE" id="PS51063">
    <property type="entry name" value="HTH_CRP_2"/>
    <property type="match status" value="1"/>
</dbReference>
<dbReference type="InterPro" id="IPR018490">
    <property type="entry name" value="cNMP-bd_dom_sf"/>
</dbReference>
<evidence type="ECO:0000256" key="1">
    <source>
        <dbReference type="ARBA" id="ARBA00023015"/>
    </source>
</evidence>
<dbReference type="GO" id="GO:0003677">
    <property type="term" value="F:DNA binding"/>
    <property type="evidence" value="ECO:0007669"/>
    <property type="project" value="UniProtKB-KW"/>
</dbReference>
<sequence>MNADPYAKLIADTGPNCGCCDLEDRAFCAGLGSQGSALLRSIRGSARLEAHHTVFREGDAASHIFTVVKGAVKLSKLMADGRRQIVGFLFPGDFFGFGLAGSYTYSAETIIPTSLCRFSERRLASLMEENADLRRRLFGRLVDELGFAQEQMLLLGRMTAREKVAHFLMMLSRRAATRGDSEAVVAVPMSRLDMADYLGLTIETVSRTITTLKKDGLIEVPSPNVVSILKADSLMQIADGNGDE</sequence>
<name>A0A7W9ZHA8_NOVIT</name>
<dbReference type="Proteomes" id="UP000544872">
    <property type="component" value="Unassembled WGS sequence"/>
</dbReference>
<keyword evidence="2" id="KW-0238">DNA-binding</keyword>
<dbReference type="SUPFAM" id="SSF46785">
    <property type="entry name" value="Winged helix' DNA-binding domain"/>
    <property type="match status" value="1"/>
</dbReference>
<dbReference type="CDD" id="cd00092">
    <property type="entry name" value="HTH_CRP"/>
    <property type="match status" value="1"/>
</dbReference>
<dbReference type="SUPFAM" id="SSF51206">
    <property type="entry name" value="cAMP-binding domain-like"/>
    <property type="match status" value="1"/>
</dbReference>
<dbReference type="InterPro" id="IPR050397">
    <property type="entry name" value="Env_Response_Regulators"/>
</dbReference>
<evidence type="ECO:0000259" key="4">
    <source>
        <dbReference type="PROSITE" id="PS50042"/>
    </source>
</evidence>
<protein>
    <submittedName>
        <fullName evidence="6">CRP/FNR family transcriptional regulator</fullName>
    </submittedName>
</protein>
<evidence type="ECO:0000256" key="2">
    <source>
        <dbReference type="ARBA" id="ARBA00023125"/>
    </source>
</evidence>
<dbReference type="InterPro" id="IPR000595">
    <property type="entry name" value="cNMP-bd_dom"/>
</dbReference>
<dbReference type="InterPro" id="IPR014710">
    <property type="entry name" value="RmlC-like_jellyroll"/>
</dbReference>
<dbReference type="Pfam" id="PF00027">
    <property type="entry name" value="cNMP_binding"/>
    <property type="match status" value="1"/>
</dbReference>
<evidence type="ECO:0000259" key="5">
    <source>
        <dbReference type="PROSITE" id="PS51063"/>
    </source>
</evidence>
<keyword evidence="3" id="KW-0804">Transcription</keyword>
<dbReference type="PRINTS" id="PR00034">
    <property type="entry name" value="HTHCRP"/>
</dbReference>
<dbReference type="PANTHER" id="PTHR24567:SF75">
    <property type="entry name" value="FUMARATE AND NITRATE REDUCTION REGULATORY PROTEIN"/>
    <property type="match status" value="1"/>
</dbReference>
<reference evidence="6 7" key="1">
    <citation type="submission" date="2020-08" db="EMBL/GenBank/DDBJ databases">
        <title>Genomic Encyclopedia of Type Strains, Phase IV (KMG-IV): sequencing the most valuable type-strain genomes for metagenomic binning, comparative biology and taxonomic classification.</title>
        <authorList>
            <person name="Goeker M."/>
        </authorList>
    </citation>
    <scope>NUCLEOTIDE SEQUENCE [LARGE SCALE GENOMIC DNA]</scope>
    <source>
        <strain evidence="6 7">DSM 11590</strain>
    </source>
</reference>
<dbReference type="PROSITE" id="PS50042">
    <property type="entry name" value="CNMP_BINDING_3"/>
    <property type="match status" value="1"/>
</dbReference>
<dbReference type="SMART" id="SM00419">
    <property type="entry name" value="HTH_CRP"/>
    <property type="match status" value="1"/>
</dbReference>
<gene>
    <name evidence="6" type="ORF">FHS48_002902</name>
</gene>
<dbReference type="InterPro" id="IPR036390">
    <property type="entry name" value="WH_DNA-bd_sf"/>
</dbReference>
<keyword evidence="1" id="KW-0805">Transcription regulation</keyword>
<organism evidence="6 7">
    <name type="scientific">Novispirillum itersonii</name>
    <name type="common">Aquaspirillum itersonii</name>
    <dbReference type="NCBI Taxonomy" id="189"/>
    <lineage>
        <taxon>Bacteria</taxon>
        <taxon>Pseudomonadati</taxon>
        <taxon>Pseudomonadota</taxon>
        <taxon>Alphaproteobacteria</taxon>
        <taxon>Rhodospirillales</taxon>
        <taxon>Novispirillaceae</taxon>
        <taxon>Novispirillum</taxon>
    </lineage>
</organism>
<dbReference type="InterPro" id="IPR012318">
    <property type="entry name" value="HTH_CRP"/>
</dbReference>
<evidence type="ECO:0000313" key="6">
    <source>
        <dbReference type="EMBL" id="MBB6211463.1"/>
    </source>
</evidence>
<dbReference type="Gene3D" id="2.60.120.10">
    <property type="entry name" value="Jelly Rolls"/>
    <property type="match status" value="1"/>
</dbReference>
<evidence type="ECO:0000313" key="7">
    <source>
        <dbReference type="Proteomes" id="UP000544872"/>
    </source>
</evidence>
<comment type="caution">
    <text evidence="6">The sequence shown here is derived from an EMBL/GenBank/DDBJ whole genome shotgun (WGS) entry which is preliminary data.</text>
</comment>
<dbReference type="CDD" id="cd00038">
    <property type="entry name" value="CAP_ED"/>
    <property type="match status" value="1"/>
</dbReference>
<evidence type="ECO:0000256" key="3">
    <source>
        <dbReference type="ARBA" id="ARBA00023163"/>
    </source>
</evidence>
<proteinExistence type="predicted"/>
<feature type="domain" description="HTH crp-type" evidence="5">
    <location>
        <begin position="158"/>
        <end position="232"/>
    </location>
</feature>
<dbReference type="InterPro" id="IPR018335">
    <property type="entry name" value="Tscrpt_reg_HTH_Crp-type_CS"/>
</dbReference>
<dbReference type="PANTHER" id="PTHR24567">
    <property type="entry name" value="CRP FAMILY TRANSCRIPTIONAL REGULATORY PROTEIN"/>
    <property type="match status" value="1"/>
</dbReference>
<dbReference type="EMBL" id="JACIIX010000011">
    <property type="protein sequence ID" value="MBB6211463.1"/>
    <property type="molecule type" value="Genomic_DNA"/>
</dbReference>
<dbReference type="GO" id="GO:0003700">
    <property type="term" value="F:DNA-binding transcription factor activity"/>
    <property type="evidence" value="ECO:0007669"/>
    <property type="project" value="InterPro"/>
</dbReference>
<accession>A0A7W9ZHA8</accession>
<dbReference type="PROSITE" id="PS00042">
    <property type="entry name" value="HTH_CRP_1"/>
    <property type="match status" value="1"/>
</dbReference>
<dbReference type="Pfam" id="PF13545">
    <property type="entry name" value="HTH_Crp_2"/>
    <property type="match status" value="1"/>
</dbReference>
<feature type="domain" description="Cyclic nucleotide-binding" evidence="4">
    <location>
        <begin position="38"/>
        <end position="96"/>
    </location>
</feature>
<dbReference type="FunFam" id="1.10.10.10:FF:000028">
    <property type="entry name" value="Fumarate/nitrate reduction transcriptional regulator Fnr"/>
    <property type="match status" value="1"/>
</dbReference>
<dbReference type="AlphaFoldDB" id="A0A7W9ZHA8"/>
<dbReference type="InterPro" id="IPR036388">
    <property type="entry name" value="WH-like_DNA-bd_sf"/>
</dbReference>
<dbReference type="RefSeq" id="WP_184264273.1">
    <property type="nucleotide sequence ID" value="NZ_JACIIX010000011.1"/>
</dbReference>